<dbReference type="EMBL" id="GG671079">
    <property type="protein sequence ID" value="EER19380.1"/>
    <property type="molecule type" value="Genomic_DNA"/>
</dbReference>
<accession>C5K745</accession>
<dbReference type="GO" id="GO:0051015">
    <property type="term" value="F:actin filament binding"/>
    <property type="evidence" value="ECO:0007669"/>
    <property type="project" value="TreeGrafter"/>
</dbReference>
<dbReference type="Gene3D" id="1.10.950.10">
    <property type="entry name" value="Villin headpiece domain"/>
    <property type="match status" value="1"/>
</dbReference>
<reference evidence="3 4" key="1">
    <citation type="submission" date="2008-07" db="EMBL/GenBank/DDBJ databases">
        <authorList>
            <person name="El-Sayed N."/>
            <person name="Caler E."/>
            <person name="Inman J."/>
            <person name="Amedeo P."/>
            <person name="Hass B."/>
            <person name="Wortman J."/>
        </authorList>
    </citation>
    <scope>NUCLEOTIDE SEQUENCE [LARGE SCALE GENOMIC DNA]</scope>
    <source>
        <strain evidence="4">ATCC 50983 / TXsc</strain>
    </source>
</reference>
<dbReference type="GeneID" id="9039641"/>
<dbReference type="GO" id="GO:0030032">
    <property type="term" value="P:lamellipodium assembly"/>
    <property type="evidence" value="ECO:0007669"/>
    <property type="project" value="TreeGrafter"/>
</dbReference>
<feature type="compositionally biased region" description="Polar residues" evidence="1">
    <location>
        <begin position="107"/>
        <end position="117"/>
    </location>
</feature>
<dbReference type="RefSeq" id="XP_002787584.1">
    <property type="nucleotide sequence ID" value="XM_002787538.1"/>
</dbReference>
<dbReference type="GO" id="GO:0015629">
    <property type="term" value="C:actin cytoskeleton"/>
    <property type="evidence" value="ECO:0007669"/>
    <property type="project" value="TreeGrafter"/>
</dbReference>
<feature type="region of interest" description="Disordered" evidence="1">
    <location>
        <begin position="1"/>
        <end position="163"/>
    </location>
</feature>
<dbReference type="PANTHER" id="PTHR24213:SF9">
    <property type="entry name" value="UNCOORDINATED 115A, ISOFORM B-RELATED"/>
    <property type="match status" value="1"/>
</dbReference>
<dbReference type="PROSITE" id="PS51089">
    <property type="entry name" value="HP"/>
    <property type="match status" value="1"/>
</dbReference>
<proteinExistence type="predicted"/>
<organism evidence="4">
    <name type="scientific">Perkinsus marinus (strain ATCC 50983 / TXsc)</name>
    <dbReference type="NCBI Taxonomy" id="423536"/>
    <lineage>
        <taxon>Eukaryota</taxon>
        <taxon>Sar</taxon>
        <taxon>Alveolata</taxon>
        <taxon>Perkinsozoa</taxon>
        <taxon>Perkinsea</taxon>
        <taxon>Perkinsida</taxon>
        <taxon>Perkinsidae</taxon>
        <taxon>Perkinsus</taxon>
    </lineage>
</organism>
<dbReference type="SMART" id="SM00153">
    <property type="entry name" value="VHP"/>
    <property type="match status" value="1"/>
</dbReference>
<dbReference type="AlphaFoldDB" id="C5K745"/>
<dbReference type="SUPFAM" id="SSF47050">
    <property type="entry name" value="VHP, Villin headpiece domain"/>
    <property type="match status" value="1"/>
</dbReference>
<name>C5K745_PERM5</name>
<feature type="compositionally biased region" description="Acidic residues" evidence="1">
    <location>
        <begin position="31"/>
        <end position="42"/>
    </location>
</feature>
<protein>
    <submittedName>
        <fullName evidence="3">Villin, putative</fullName>
    </submittedName>
</protein>
<dbReference type="PANTHER" id="PTHR24213">
    <property type="entry name" value="ACTIN-BINDING LIM PROTEIN"/>
    <property type="match status" value="1"/>
</dbReference>
<feature type="compositionally biased region" description="Basic residues" evidence="1">
    <location>
        <begin position="1"/>
        <end position="13"/>
    </location>
</feature>
<evidence type="ECO:0000313" key="3">
    <source>
        <dbReference type="EMBL" id="EER19380.1"/>
    </source>
</evidence>
<feature type="compositionally biased region" description="Basic and acidic residues" evidence="1">
    <location>
        <begin position="135"/>
        <end position="148"/>
    </location>
</feature>
<feature type="domain" description="HP" evidence="2">
    <location>
        <begin position="213"/>
        <end position="278"/>
    </location>
</feature>
<dbReference type="OrthoDB" id="445232at2759"/>
<dbReference type="InterPro" id="IPR003128">
    <property type="entry name" value="Villin_headpiece"/>
</dbReference>
<evidence type="ECO:0000313" key="4">
    <source>
        <dbReference type="Proteomes" id="UP000007800"/>
    </source>
</evidence>
<gene>
    <name evidence="3" type="ORF">Pmar_PMAR012356</name>
</gene>
<dbReference type="Proteomes" id="UP000007800">
    <property type="component" value="Unassembled WGS sequence"/>
</dbReference>
<dbReference type="InParanoid" id="C5K745"/>
<feature type="compositionally biased region" description="Basic and acidic residues" evidence="1">
    <location>
        <begin position="75"/>
        <end position="85"/>
    </location>
</feature>
<dbReference type="InterPro" id="IPR051618">
    <property type="entry name" value="Actin-binding_LIM"/>
</dbReference>
<dbReference type="InterPro" id="IPR036886">
    <property type="entry name" value="Villin_headpiece_dom_sf"/>
</dbReference>
<evidence type="ECO:0000259" key="2">
    <source>
        <dbReference type="PROSITE" id="PS51089"/>
    </source>
</evidence>
<keyword evidence="4" id="KW-1185">Reference proteome</keyword>
<dbReference type="GO" id="GO:0007010">
    <property type="term" value="P:cytoskeleton organization"/>
    <property type="evidence" value="ECO:0007669"/>
    <property type="project" value="InterPro"/>
</dbReference>
<sequence>MGKSKGGKKKQQQQRKEEEEEGDETVVSGELSEEVMEGDDSPVEYLEVDAGSSQEDVPTAVGEETIEVKSAAPVVEKEVSEEKVVTPEASQEAVQSTPAQREGLDDSQLTTPQTKVNPYSPPAASPLPSSSSEEPAMRDRLPESKETLVETPSSTAVVEGPPVDDQTRFKWKVHNTGYLQSSLRASLSTDYATIRSSDPTSAAAVVDKRTFDDSAKVKYPLQQLLGLAENLPAGVNPARREAYLSEEDFTAVFGKGRKDFYSMPVWKQRSAKKSAGIF</sequence>
<dbReference type="Pfam" id="PF02209">
    <property type="entry name" value="VHP"/>
    <property type="match status" value="1"/>
</dbReference>
<evidence type="ECO:0000256" key="1">
    <source>
        <dbReference type="SAM" id="MobiDB-lite"/>
    </source>
</evidence>